<reference evidence="1 2" key="1">
    <citation type="journal article" date="2017" name="J. Fish Dis.">
        <title>Comparative assessment of Vibrio virulence in marine fish larvae.</title>
        <authorList>
            <person name="Ronneseth A."/>
            <person name="Castillo D."/>
            <person name="D'Alvise P."/>
            <person name="Tonnesen O."/>
            <person name="Haugland G."/>
            <person name="Grotkjaer T."/>
            <person name="Engell-Sorensen K."/>
            <person name="Norremark L."/>
            <person name="Bergh O."/>
            <person name="Wergeland H.I."/>
            <person name="Gram L."/>
        </authorList>
    </citation>
    <scope>NUCLEOTIDE SEQUENCE [LARGE SCALE GENOMIC DNA]</scope>
    <source>
        <strain evidence="1 2">90-11-286</strain>
    </source>
</reference>
<evidence type="ECO:0000313" key="1">
    <source>
        <dbReference type="EMBL" id="MBT2919805.1"/>
    </source>
</evidence>
<comment type="caution">
    <text evidence="1">The sequence shown here is derived from an EMBL/GenBank/DDBJ whole genome shotgun (WGS) entry which is preliminary data.</text>
</comment>
<gene>
    <name evidence="1" type="ORF">PL14_14080</name>
</gene>
<dbReference type="EMBL" id="JAHGUI010000060">
    <property type="protein sequence ID" value="MBT2919805.1"/>
    <property type="molecule type" value="Genomic_DNA"/>
</dbReference>
<sequence>MAVKGSETIEIVLTIMRQIGDSSAGRIAMNPTCHVSQPAVKNVLAQMSKHYVVLIVGKERNSYVYRLTGISPYAPCECCGCRIPRWNLRDDKCAYCQRGNKGVNQQLLSDFEFLNNPAFTLITQVFRPLEGL</sequence>
<evidence type="ECO:0008006" key="3">
    <source>
        <dbReference type="Google" id="ProtNLM"/>
    </source>
</evidence>
<organism evidence="1 2">
    <name type="scientific">Vibrio anguillarum</name>
    <name type="common">Listonella anguillarum</name>
    <dbReference type="NCBI Taxonomy" id="55601"/>
    <lineage>
        <taxon>Bacteria</taxon>
        <taxon>Pseudomonadati</taxon>
        <taxon>Pseudomonadota</taxon>
        <taxon>Gammaproteobacteria</taxon>
        <taxon>Vibrionales</taxon>
        <taxon>Vibrionaceae</taxon>
        <taxon>Vibrio</taxon>
    </lineage>
</organism>
<proteinExistence type="predicted"/>
<dbReference type="AlphaFoldDB" id="A0ABD4QX38"/>
<name>A0ABD4QX38_VIBAN</name>
<evidence type="ECO:0000313" key="2">
    <source>
        <dbReference type="Proteomes" id="UP000078309"/>
    </source>
</evidence>
<protein>
    <recommendedName>
        <fullName evidence="3">Transcriptional regulator</fullName>
    </recommendedName>
</protein>
<dbReference type="RefSeq" id="WP_001900877.1">
    <property type="nucleotide sequence ID" value="NZ_JAHGUI010000060.1"/>
</dbReference>
<accession>A0ABD4QX38</accession>
<dbReference type="Proteomes" id="UP000078309">
    <property type="component" value="Unassembled WGS sequence"/>
</dbReference>